<evidence type="ECO:0000256" key="1">
    <source>
        <dbReference type="SAM" id="MobiDB-lite"/>
    </source>
</evidence>
<feature type="compositionally biased region" description="Basic residues" evidence="1">
    <location>
        <begin position="1"/>
        <end position="11"/>
    </location>
</feature>
<evidence type="ECO:0000313" key="2">
    <source>
        <dbReference type="EMBL" id="MFB9779673.1"/>
    </source>
</evidence>
<gene>
    <name evidence="2" type="ORF">ACFFQ6_08260</name>
</gene>
<reference evidence="2 3" key="1">
    <citation type="submission" date="2024-09" db="EMBL/GenBank/DDBJ databases">
        <authorList>
            <person name="Sun Q."/>
            <person name="Mori K."/>
        </authorList>
    </citation>
    <scope>NUCLEOTIDE SEQUENCE [LARGE SCALE GENOMIC DNA]</scope>
    <source>
        <strain evidence="2 3">JCM 11411</strain>
    </source>
</reference>
<evidence type="ECO:0008006" key="4">
    <source>
        <dbReference type="Google" id="ProtNLM"/>
    </source>
</evidence>
<accession>A0ABV5XC22</accession>
<organism evidence="2 3">
    <name type="scientific">Rhodococcus baikonurensis</name>
    <dbReference type="NCBI Taxonomy" id="172041"/>
    <lineage>
        <taxon>Bacteria</taxon>
        <taxon>Bacillati</taxon>
        <taxon>Actinomycetota</taxon>
        <taxon>Actinomycetes</taxon>
        <taxon>Mycobacteriales</taxon>
        <taxon>Nocardiaceae</taxon>
        <taxon>Rhodococcus</taxon>
        <taxon>Rhodococcus erythropolis group</taxon>
    </lineage>
</organism>
<comment type="caution">
    <text evidence="2">The sequence shown here is derived from an EMBL/GenBank/DDBJ whole genome shotgun (WGS) entry which is preliminary data.</text>
</comment>
<dbReference type="Proteomes" id="UP001589587">
    <property type="component" value="Unassembled WGS sequence"/>
</dbReference>
<name>A0ABV5XC22_9NOCA</name>
<sequence length="166" mass="17968">MTTHAHARRTPRPQTPCAKPSDIHSRLATGARTIIVDADQLFELDDTHFTTAKQAWTMRITGVSQVRINLTKKLPPRVTIVASDSSIVQVTGHNNSTINACDKAEVNAMENTMVNAYDMATVHATGNAVVHAADKTKVFLHDNAVATAVRGVTVLGPSRHNLTVRP</sequence>
<feature type="region of interest" description="Disordered" evidence="1">
    <location>
        <begin position="1"/>
        <end position="22"/>
    </location>
</feature>
<keyword evidence="3" id="KW-1185">Reference proteome</keyword>
<proteinExistence type="predicted"/>
<evidence type="ECO:0000313" key="3">
    <source>
        <dbReference type="Proteomes" id="UP001589587"/>
    </source>
</evidence>
<protein>
    <recommendedName>
        <fullName evidence="4">Auto-transporter adhesin head GIN domain-containing protein</fullName>
    </recommendedName>
</protein>
<dbReference type="EMBL" id="JBHMAS010000010">
    <property type="protein sequence ID" value="MFB9779673.1"/>
    <property type="molecule type" value="Genomic_DNA"/>
</dbReference>
<dbReference type="RefSeq" id="WP_378374312.1">
    <property type="nucleotide sequence ID" value="NZ_JBHMAS010000010.1"/>
</dbReference>